<dbReference type="EMBL" id="WUBL01000085">
    <property type="protein sequence ID" value="KAF2966623.1"/>
    <property type="molecule type" value="Genomic_DNA"/>
</dbReference>
<dbReference type="InParanoid" id="A0A7C8IPU9"/>
<dbReference type="GO" id="GO:0042026">
    <property type="term" value="P:protein refolding"/>
    <property type="evidence" value="ECO:0007669"/>
    <property type="project" value="TreeGrafter"/>
</dbReference>
<dbReference type="CDD" id="cd06257">
    <property type="entry name" value="DnaJ"/>
    <property type="match status" value="1"/>
</dbReference>
<protein>
    <recommendedName>
        <fullName evidence="2">J domain-containing protein</fullName>
    </recommendedName>
</protein>
<organism evidence="3 4">
    <name type="scientific">Xylaria multiplex</name>
    <dbReference type="NCBI Taxonomy" id="323545"/>
    <lineage>
        <taxon>Eukaryota</taxon>
        <taxon>Fungi</taxon>
        <taxon>Dikarya</taxon>
        <taxon>Ascomycota</taxon>
        <taxon>Pezizomycotina</taxon>
        <taxon>Sordariomycetes</taxon>
        <taxon>Xylariomycetidae</taxon>
        <taxon>Xylariales</taxon>
        <taxon>Xylariaceae</taxon>
        <taxon>Xylaria</taxon>
    </lineage>
</organism>
<dbReference type="GO" id="GO:0051082">
    <property type="term" value="F:unfolded protein binding"/>
    <property type="evidence" value="ECO:0007669"/>
    <property type="project" value="TreeGrafter"/>
</dbReference>
<comment type="caution">
    <text evidence="3">The sequence shown here is derived from an EMBL/GenBank/DDBJ whole genome shotgun (WGS) entry which is preliminary data.</text>
</comment>
<dbReference type="Pfam" id="PF00226">
    <property type="entry name" value="DnaJ"/>
    <property type="match status" value="1"/>
</dbReference>
<dbReference type="OrthoDB" id="10250354at2759"/>
<gene>
    <name evidence="3" type="ORF">GQX73_g6981</name>
</gene>
<dbReference type="SUPFAM" id="SSF46565">
    <property type="entry name" value="Chaperone J-domain"/>
    <property type="match status" value="1"/>
</dbReference>
<dbReference type="AlphaFoldDB" id="A0A7C8IPU9"/>
<dbReference type="Gene3D" id="1.10.287.110">
    <property type="entry name" value="DnaJ domain"/>
    <property type="match status" value="1"/>
</dbReference>
<sequence length="302" mass="34351">MSLDPYEVLNVSSDADTPIIERAFRELSLKMHPDKANALTIPSDRVETQQEREAREEQNHERFVKIVEARETLIDPQKRKQYDLERAKNRSSDKASKPSEPEKPNKSEEPNKPEYPSQPGGSSNYSEFKNPSSFKDSSGFKEPRPYERRNKDNSPQKSNIPPPRAGRRLDIELAHSSHANNTDRLITEFEEMLSALQGTVRLLPTAPGYSDYLAVISSLNRVITATREIANRIRETRDFHLGNLSSASASEAYRAAISDAGTHRVKMQRLIRDLQSKLGFPIKTRYSALLTSFTRLRLADNR</sequence>
<feature type="domain" description="J" evidence="2">
    <location>
        <begin position="4"/>
        <end position="86"/>
    </location>
</feature>
<evidence type="ECO:0000313" key="3">
    <source>
        <dbReference type="EMBL" id="KAF2966623.1"/>
    </source>
</evidence>
<accession>A0A7C8IPU9</accession>
<feature type="compositionally biased region" description="Basic and acidic residues" evidence="1">
    <location>
        <begin position="138"/>
        <end position="154"/>
    </location>
</feature>
<evidence type="ECO:0000259" key="2">
    <source>
        <dbReference type="PROSITE" id="PS50076"/>
    </source>
</evidence>
<dbReference type="PANTHER" id="PTHR43096">
    <property type="entry name" value="DNAJ HOMOLOG 1, MITOCHONDRIAL-RELATED"/>
    <property type="match status" value="1"/>
</dbReference>
<dbReference type="SMART" id="SM00271">
    <property type="entry name" value="DnaJ"/>
    <property type="match status" value="1"/>
</dbReference>
<feature type="region of interest" description="Disordered" evidence="1">
    <location>
        <begin position="35"/>
        <end position="165"/>
    </location>
</feature>
<dbReference type="GO" id="GO:0005737">
    <property type="term" value="C:cytoplasm"/>
    <property type="evidence" value="ECO:0007669"/>
    <property type="project" value="TreeGrafter"/>
</dbReference>
<dbReference type="InterPro" id="IPR001623">
    <property type="entry name" value="DnaJ_domain"/>
</dbReference>
<dbReference type="PANTHER" id="PTHR43096:SF58">
    <property type="entry name" value="CHAPERONE DNAJ-DOMAIN SUPERFAMILY PROTEIN"/>
    <property type="match status" value="1"/>
</dbReference>
<dbReference type="Proteomes" id="UP000481858">
    <property type="component" value="Unassembled WGS sequence"/>
</dbReference>
<dbReference type="PROSITE" id="PS50076">
    <property type="entry name" value="DNAJ_2"/>
    <property type="match status" value="1"/>
</dbReference>
<reference evidence="3 4" key="1">
    <citation type="submission" date="2019-12" db="EMBL/GenBank/DDBJ databases">
        <title>Draft genome sequence of the ascomycete Xylaria multiplex DSM 110363.</title>
        <authorList>
            <person name="Buettner E."/>
            <person name="Kellner H."/>
        </authorList>
    </citation>
    <scope>NUCLEOTIDE SEQUENCE [LARGE SCALE GENOMIC DNA]</scope>
    <source>
        <strain evidence="3 4">DSM 110363</strain>
    </source>
</reference>
<feature type="compositionally biased region" description="Polar residues" evidence="1">
    <location>
        <begin position="119"/>
        <end position="136"/>
    </location>
</feature>
<name>A0A7C8IPU9_9PEZI</name>
<proteinExistence type="predicted"/>
<dbReference type="PRINTS" id="PR00625">
    <property type="entry name" value="JDOMAIN"/>
</dbReference>
<evidence type="ECO:0000313" key="4">
    <source>
        <dbReference type="Proteomes" id="UP000481858"/>
    </source>
</evidence>
<keyword evidence="4" id="KW-1185">Reference proteome</keyword>
<feature type="compositionally biased region" description="Basic and acidic residues" evidence="1">
    <location>
        <begin position="44"/>
        <end position="112"/>
    </location>
</feature>
<dbReference type="InterPro" id="IPR036869">
    <property type="entry name" value="J_dom_sf"/>
</dbReference>
<evidence type="ECO:0000256" key="1">
    <source>
        <dbReference type="SAM" id="MobiDB-lite"/>
    </source>
</evidence>